<keyword evidence="2" id="KW-0723">Serine/threonine-protein kinase</keyword>
<evidence type="ECO:0000256" key="6">
    <source>
        <dbReference type="ARBA" id="ARBA00022840"/>
    </source>
</evidence>
<evidence type="ECO:0000256" key="4">
    <source>
        <dbReference type="ARBA" id="ARBA00022741"/>
    </source>
</evidence>
<keyword evidence="5" id="KW-0418">Kinase</keyword>
<dbReference type="OrthoDB" id="17792at2759"/>
<dbReference type="SUPFAM" id="SSF55785">
    <property type="entry name" value="PYP-like sensor domain (PAS domain)"/>
    <property type="match status" value="1"/>
</dbReference>
<sequence length="669" mass="74275">MTALYTTKDGQIKMATGTDELFGFSADELTDKSWDVILSAPYKEHNQAHPGYLETQFQPKDGQPSVDSFEVTQEGQKRDNDESFAIRINISKLTPGDVDSMIQVLIDEYKETSVTLGLDWNGSIKNCSKQIEEFFGYEPDAVKGETLDLLFPPSFQAKGQKPILDPTETSVIIRSLVGQHKKGEKFFCTLELRPVKVADRFLYHGLITKLDPSVEALVILDDTETILSYSQTFFLTLFGYKRGELQGTRMASIIKRKRPPREHGRGTRKRKQDGTDNGNSDTPRHKSRKSRGENGAQEVQQPPTTPTAQKDGNIASPTTPSPAAPAEVTEAPSTNGHAGSPTTPTPAAAAAPAASADPEYTKDDSGLVHILHKDGSEVPIHLEVFPFKTPEGKWRFSMKIKRVPLKKEKILYSKAVGNYLLGEVLGEGTGGKVKKGIHTKTREPVAIKMIQKKKMDQDSIERTKREITIMGKLDHQNIIKLHDVIDSPKKLYIVMELIDGDGDLMKYISIHGPIVEKETHGFFKQILSAVNYCHSAGVIHRDLKHNNIMINREGKIKLIDFGTSNFLSDGKLAETFCGTPRYAAPEMMLGQKYDGTLVDTWSLGVVFYTMLTAKFPFEAVADLLVGTYEEPTGVSAECLQFLSLMLVVKPEDRAHIPTLMAHPWITQGN</sequence>
<dbReference type="InterPro" id="IPR035965">
    <property type="entry name" value="PAS-like_dom_sf"/>
</dbReference>
<dbReference type="GO" id="GO:0004674">
    <property type="term" value="F:protein serine/threonine kinase activity"/>
    <property type="evidence" value="ECO:0007669"/>
    <property type="project" value="UniProtKB-KW"/>
</dbReference>
<dbReference type="SMART" id="SM00220">
    <property type="entry name" value="S_TKc"/>
    <property type="match status" value="1"/>
</dbReference>
<evidence type="ECO:0000256" key="8">
    <source>
        <dbReference type="ARBA" id="ARBA00048679"/>
    </source>
</evidence>
<dbReference type="PROSITE" id="PS50011">
    <property type="entry name" value="PROTEIN_KINASE_DOM"/>
    <property type="match status" value="1"/>
</dbReference>
<dbReference type="InterPro" id="IPR000014">
    <property type="entry name" value="PAS"/>
</dbReference>
<evidence type="ECO:0000256" key="1">
    <source>
        <dbReference type="ARBA" id="ARBA00012513"/>
    </source>
</evidence>
<feature type="region of interest" description="Disordered" evidence="10">
    <location>
        <begin position="250"/>
        <end position="361"/>
    </location>
</feature>
<dbReference type="InterPro" id="IPR011009">
    <property type="entry name" value="Kinase-like_dom_sf"/>
</dbReference>
<feature type="compositionally biased region" description="Polar residues" evidence="10">
    <location>
        <begin position="297"/>
        <end position="310"/>
    </location>
</feature>
<keyword evidence="14" id="KW-1185">Reference proteome</keyword>
<keyword evidence="3" id="KW-0808">Transferase</keyword>
<name>A0A2P6NQC8_9EUKA</name>
<dbReference type="FunFam" id="1.10.510.10:FF:000571">
    <property type="entry name" value="Maternal embryonic leucine zipper kinase"/>
    <property type="match status" value="1"/>
</dbReference>
<evidence type="ECO:0000313" key="14">
    <source>
        <dbReference type="Proteomes" id="UP000241769"/>
    </source>
</evidence>
<dbReference type="InterPro" id="IPR017441">
    <property type="entry name" value="Protein_kinase_ATP_BS"/>
</dbReference>
<dbReference type="PANTHER" id="PTHR24346">
    <property type="entry name" value="MAP/MICROTUBULE AFFINITY-REGULATING KINASE"/>
    <property type="match status" value="1"/>
</dbReference>
<organism evidence="13 14">
    <name type="scientific">Planoprotostelium fungivorum</name>
    <dbReference type="NCBI Taxonomy" id="1890364"/>
    <lineage>
        <taxon>Eukaryota</taxon>
        <taxon>Amoebozoa</taxon>
        <taxon>Evosea</taxon>
        <taxon>Variosea</taxon>
        <taxon>Cavosteliida</taxon>
        <taxon>Cavosteliaceae</taxon>
        <taxon>Planoprotostelium</taxon>
    </lineage>
</organism>
<dbReference type="Gene3D" id="3.30.450.20">
    <property type="entry name" value="PAS domain"/>
    <property type="match status" value="2"/>
</dbReference>
<dbReference type="STRING" id="1890364.A0A2P6NQC8"/>
<evidence type="ECO:0000313" key="12">
    <source>
        <dbReference type="EMBL" id="PRP83082.1"/>
    </source>
</evidence>
<dbReference type="InterPro" id="IPR008271">
    <property type="entry name" value="Ser/Thr_kinase_AS"/>
</dbReference>
<dbReference type="FunFam" id="3.30.200.20:FF:000003">
    <property type="entry name" value="Non-specific serine/threonine protein kinase"/>
    <property type="match status" value="1"/>
</dbReference>
<evidence type="ECO:0000256" key="7">
    <source>
        <dbReference type="ARBA" id="ARBA00047899"/>
    </source>
</evidence>
<dbReference type="PANTHER" id="PTHR24346:SF82">
    <property type="entry name" value="KP78A-RELATED"/>
    <property type="match status" value="1"/>
</dbReference>
<comment type="caution">
    <text evidence="13">The sequence shown here is derived from an EMBL/GenBank/DDBJ whole genome shotgun (WGS) entry which is preliminary data.</text>
</comment>
<dbReference type="Proteomes" id="UP000241769">
    <property type="component" value="Unassembled WGS sequence"/>
</dbReference>
<proteinExistence type="predicted"/>
<dbReference type="AlphaFoldDB" id="A0A2P6NQC8"/>
<accession>A0A2P6NQC8</accession>
<keyword evidence="6 9" id="KW-0067">ATP-binding</keyword>
<dbReference type="GO" id="GO:0035556">
    <property type="term" value="P:intracellular signal transduction"/>
    <property type="evidence" value="ECO:0007669"/>
    <property type="project" value="TreeGrafter"/>
</dbReference>
<comment type="catalytic activity">
    <reaction evidence="8">
        <text>L-seryl-[protein] + ATP = O-phospho-L-seryl-[protein] + ADP + H(+)</text>
        <dbReference type="Rhea" id="RHEA:17989"/>
        <dbReference type="Rhea" id="RHEA-COMP:9863"/>
        <dbReference type="Rhea" id="RHEA-COMP:11604"/>
        <dbReference type="ChEBI" id="CHEBI:15378"/>
        <dbReference type="ChEBI" id="CHEBI:29999"/>
        <dbReference type="ChEBI" id="CHEBI:30616"/>
        <dbReference type="ChEBI" id="CHEBI:83421"/>
        <dbReference type="ChEBI" id="CHEBI:456216"/>
        <dbReference type="EC" id="2.7.11.1"/>
    </reaction>
</comment>
<feature type="binding site" evidence="9">
    <location>
        <position position="448"/>
    </location>
    <ligand>
        <name>ATP</name>
        <dbReference type="ChEBI" id="CHEBI:30616"/>
    </ligand>
</feature>
<dbReference type="CDD" id="cd14003">
    <property type="entry name" value="STKc_AMPK-like"/>
    <property type="match status" value="1"/>
</dbReference>
<dbReference type="GO" id="GO:0005524">
    <property type="term" value="F:ATP binding"/>
    <property type="evidence" value="ECO:0007669"/>
    <property type="project" value="UniProtKB-UniRule"/>
</dbReference>
<evidence type="ECO:0000256" key="2">
    <source>
        <dbReference type="ARBA" id="ARBA00022527"/>
    </source>
</evidence>
<feature type="compositionally biased region" description="Low complexity" evidence="10">
    <location>
        <begin position="324"/>
        <end position="356"/>
    </location>
</feature>
<dbReference type="InterPro" id="IPR000719">
    <property type="entry name" value="Prot_kinase_dom"/>
</dbReference>
<evidence type="ECO:0000259" key="11">
    <source>
        <dbReference type="PROSITE" id="PS50011"/>
    </source>
</evidence>
<dbReference type="Gene3D" id="1.10.510.10">
    <property type="entry name" value="Transferase(Phosphotransferase) domain 1"/>
    <property type="match status" value="1"/>
</dbReference>
<reference evidence="13 14" key="1">
    <citation type="journal article" date="2018" name="Genome Biol. Evol.">
        <title>Multiple Roots of Fruiting Body Formation in Amoebozoa.</title>
        <authorList>
            <person name="Hillmann F."/>
            <person name="Forbes G."/>
            <person name="Novohradska S."/>
            <person name="Ferling I."/>
            <person name="Riege K."/>
            <person name="Groth M."/>
            <person name="Westermann M."/>
            <person name="Marz M."/>
            <person name="Spaller T."/>
            <person name="Winckler T."/>
            <person name="Schaap P."/>
            <person name="Glockner G."/>
        </authorList>
    </citation>
    <scope>NUCLEOTIDE SEQUENCE [LARGE SCALE GENOMIC DNA]</scope>
    <source>
        <strain evidence="13 14">Jena</strain>
    </source>
</reference>
<dbReference type="InParanoid" id="A0A2P6NQC8"/>
<feature type="compositionally biased region" description="Basic residues" evidence="10">
    <location>
        <begin position="254"/>
        <end position="271"/>
    </location>
</feature>
<feature type="domain" description="Protein kinase" evidence="11">
    <location>
        <begin position="419"/>
        <end position="665"/>
    </location>
</feature>
<evidence type="ECO:0000256" key="5">
    <source>
        <dbReference type="ARBA" id="ARBA00022777"/>
    </source>
</evidence>
<dbReference type="SUPFAM" id="SSF56112">
    <property type="entry name" value="Protein kinase-like (PK-like)"/>
    <property type="match status" value="1"/>
</dbReference>
<dbReference type="EMBL" id="MDYQ01000090">
    <property type="protein sequence ID" value="PRP83082.1"/>
    <property type="molecule type" value="Genomic_DNA"/>
</dbReference>
<protein>
    <recommendedName>
        <fullName evidence="1">non-specific serine/threonine protein kinase</fullName>
        <ecNumber evidence="1">2.7.11.1</ecNumber>
    </recommendedName>
</protein>
<dbReference type="NCBIfam" id="TIGR00229">
    <property type="entry name" value="sensory_box"/>
    <property type="match status" value="1"/>
</dbReference>
<dbReference type="PROSITE" id="PS00108">
    <property type="entry name" value="PROTEIN_KINASE_ST"/>
    <property type="match status" value="1"/>
</dbReference>
<dbReference type="GO" id="GO:0005737">
    <property type="term" value="C:cytoplasm"/>
    <property type="evidence" value="ECO:0007669"/>
    <property type="project" value="TreeGrafter"/>
</dbReference>
<dbReference type="PROSITE" id="PS00107">
    <property type="entry name" value="PROTEIN_KINASE_ATP"/>
    <property type="match status" value="1"/>
</dbReference>
<dbReference type="Pfam" id="PF00069">
    <property type="entry name" value="Pkinase"/>
    <property type="match status" value="1"/>
</dbReference>
<comment type="catalytic activity">
    <reaction evidence="7">
        <text>L-threonyl-[protein] + ATP = O-phospho-L-threonyl-[protein] + ADP + H(+)</text>
        <dbReference type="Rhea" id="RHEA:46608"/>
        <dbReference type="Rhea" id="RHEA-COMP:11060"/>
        <dbReference type="Rhea" id="RHEA-COMP:11605"/>
        <dbReference type="ChEBI" id="CHEBI:15378"/>
        <dbReference type="ChEBI" id="CHEBI:30013"/>
        <dbReference type="ChEBI" id="CHEBI:30616"/>
        <dbReference type="ChEBI" id="CHEBI:61977"/>
        <dbReference type="ChEBI" id="CHEBI:456216"/>
        <dbReference type="EC" id="2.7.11.1"/>
    </reaction>
</comment>
<dbReference type="EMBL" id="MDYQ01000034">
    <property type="protein sequence ID" value="PRP86160.1"/>
    <property type="molecule type" value="Genomic_DNA"/>
</dbReference>
<dbReference type="Pfam" id="PF13426">
    <property type="entry name" value="PAS_9"/>
    <property type="match status" value="2"/>
</dbReference>
<gene>
    <name evidence="13" type="ORF">PROFUN_05676</name>
    <name evidence="12" type="ORF">PROFUN_09678</name>
</gene>
<evidence type="ECO:0000313" key="13">
    <source>
        <dbReference type="EMBL" id="PRP86160.1"/>
    </source>
</evidence>
<evidence type="ECO:0000256" key="10">
    <source>
        <dbReference type="SAM" id="MobiDB-lite"/>
    </source>
</evidence>
<keyword evidence="4 9" id="KW-0547">Nucleotide-binding</keyword>
<evidence type="ECO:0000256" key="3">
    <source>
        <dbReference type="ARBA" id="ARBA00022679"/>
    </source>
</evidence>
<dbReference type="EC" id="2.7.11.1" evidence="1"/>
<evidence type="ECO:0000256" key="9">
    <source>
        <dbReference type="PROSITE-ProRule" id="PRU10141"/>
    </source>
</evidence>